<dbReference type="EMBL" id="CAJVPU010000021">
    <property type="protein sequence ID" value="CAG8438184.1"/>
    <property type="molecule type" value="Genomic_DNA"/>
</dbReference>
<evidence type="ECO:0000313" key="1">
    <source>
        <dbReference type="EMBL" id="CAG8438184.1"/>
    </source>
</evidence>
<proteinExistence type="predicted"/>
<name>A0ACA9JVA3_9GLOM</name>
<accession>A0ACA9JVA3</accession>
<evidence type="ECO:0000313" key="2">
    <source>
        <dbReference type="Proteomes" id="UP000789702"/>
    </source>
</evidence>
<reference evidence="1" key="1">
    <citation type="submission" date="2021-06" db="EMBL/GenBank/DDBJ databases">
        <authorList>
            <person name="Kallberg Y."/>
            <person name="Tangrot J."/>
            <person name="Rosling A."/>
        </authorList>
    </citation>
    <scope>NUCLEOTIDE SEQUENCE</scope>
    <source>
        <strain evidence="1">IL203A</strain>
    </source>
</reference>
<gene>
    <name evidence="1" type="ORF">DHETER_LOCUS59</name>
</gene>
<organism evidence="1 2">
    <name type="scientific">Dentiscutata heterogama</name>
    <dbReference type="NCBI Taxonomy" id="1316150"/>
    <lineage>
        <taxon>Eukaryota</taxon>
        <taxon>Fungi</taxon>
        <taxon>Fungi incertae sedis</taxon>
        <taxon>Mucoromycota</taxon>
        <taxon>Glomeromycotina</taxon>
        <taxon>Glomeromycetes</taxon>
        <taxon>Diversisporales</taxon>
        <taxon>Gigasporaceae</taxon>
        <taxon>Dentiscutata</taxon>
    </lineage>
</organism>
<dbReference type="Proteomes" id="UP000789702">
    <property type="component" value="Unassembled WGS sequence"/>
</dbReference>
<comment type="caution">
    <text evidence="1">The sequence shown here is derived from an EMBL/GenBank/DDBJ whole genome shotgun (WGS) entry which is preliminary data.</text>
</comment>
<protein>
    <submittedName>
        <fullName evidence="1">9435_t:CDS:1</fullName>
    </submittedName>
</protein>
<keyword evidence="2" id="KW-1185">Reference proteome</keyword>
<sequence>MRSAFYSKLIMEKSTPLHFYDLIKDFEFDYLNTLSEKAWKDLEKAYTCHLNIRKVQANSHKVACHAIFANMEKVKKISYHGQKLQQMIISSILMKEDEAIVNDNGRKRKLKNYESIRTPKNNIVILNDNEGNEQKEFALSIEISSEDINNILENIKANYKEKDELTDNDVERSHALFGDIITEKMVEEYIKDF</sequence>